<keyword evidence="12" id="KW-1185">Reference proteome</keyword>
<evidence type="ECO:0000256" key="7">
    <source>
        <dbReference type="ARBA" id="ARBA00023277"/>
    </source>
</evidence>
<name>A0A1B9F7X5_9BACT</name>
<gene>
    <name evidence="11" type="ORF">DBT_0462</name>
</gene>
<proteinExistence type="inferred from homology"/>
<evidence type="ECO:0000313" key="12">
    <source>
        <dbReference type="Proteomes" id="UP000093080"/>
    </source>
</evidence>
<dbReference type="EC" id="2.4.1.25" evidence="3 10"/>
<dbReference type="NCBIfam" id="TIGR00217">
    <property type="entry name" value="malQ"/>
    <property type="match status" value="1"/>
</dbReference>
<dbReference type="GO" id="GO:0005975">
    <property type="term" value="P:carbohydrate metabolic process"/>
    <property type="evidence" value="ECO:0007669"/>
    <property type="project" value="InterPro"/>
</dbReference>
<keyword evidence="7 10" id="KW-0119">Carbohydrate metabolism</keyword>
<sequence length="518" mass="59105">MKERCKPTPGKRSCGILLHITSLPGPYGIGQIGPEARNFLRFLKKAGQSYWQFLPLSPTSKSCGHSPYMSPSAFAGNPLMISIEDLLADGLLEEKDLTGLPELSEYLVDFETVSSIQHSLLEKAFLRARESKNFLLELDQFLSEKDWARDYSLFMALKEKFGGRAWYEWPRPIALRSPHALDEAQKELEEKVKFHAFCQFIFDMQWKRLKTKAESLNIKLFGDMPIYVSPDSVDVWANQGAFDLDSQTLRPSFIAGVPPDYFSKTGQRWGNPLYRWQIGKSPNKDLYEWWRQRFLRLRELVHVIRIDHFRGFEAYWKIPAREKTAVNGTWVKGPGLTFFKEMGEAISGLEIVAEDLGTLTPGVEALRKALGIPGMKVLQFAFDSDETNPYLPHNFEDSNCVVYTGTHDNSTTVGWYLHPEVSEQAKARARRYANSDGTSIHWDFLRMAYSSVAKLAVIPMQDVLGFGDDCRMNTPSTSKGNWIWRLAPRFITENVAKALAEEAKFYNRFPPDLSPKTP</sequence>
<evidence type="ECO:0000256" key="3">
    <source>
        <dbReference type="ARBA" id="ARBA00012560"/>
    </source>
</evidence>
<dbReference type="EMBL" id="MAGO01000002">
    <property type="protein sequence ID" value="OCC16000.1"/>
    <property type="molecule type" value="Genomic_DNA"/>
</dbReference>
<evidence type="ECO:0000256" key="9">
    <source>
        <dbReference type="ARBA" id="ARBA00031501"/>
    </source>
</evidence>
<dbReference type="PANTHER" id="PTHR32438">
    <property type="entry name" value="4-ALPHA-GLUCANOTRANSFERASE DPE1, CHLOROPLASTIC/AMYLOPLASTIC"/>
    <property type="match status" value="1"/>
</dbReference>
<evidence type="ECO:0000256" key="8">
    <source>
        <dbReference type="ARBA" id="ARBA00031423"/>
    </source>
</evidence>
<dbReference type="RefSeq" id="WP_067615992.1">
    <property type="nucleotide sequence ID" value="NZ_MAGO01000002.1"/>
</dbReference>
<evidence type="ECO:0000256" key="4">
    <source>
        <dbReference type="ARBA" id="ARBA00020295"/>
    </source>
</evidence>
<dbReference type="InterPro" id="IPR003385">
    <property type="entry name" value="Glyco_hydro_77"/>
</dbReference>
<keyword evidence="5 10" id="KW-0328">Glycosyltransferase</keyword>
<dbReference type="NCBIfam" id="NF011080">
    <property type="entry name" value="PRK14508.1-3"/>
    <property type="match status" value="1"/>
</dbReference>
<dbReference type="AlphaFoldDB" id="A0A1B9F7X5"/>
<evidence type="ECO:0000256" key="2">
    <source>
        <dbReference type="ARBA" id="ARBA00005684"/>
    </source>
</evidence>
<evidence type="ECO:0000256" key="1">
    <source>
        <dbReference type="ARBA" id="ARBA00000439"/>
    </source>
</evidence>
<accession>A0A1B9F7X5</accession>
<protein>
    <recommendedName>
        <fullName evidence="4 10">4-alpha-glucanotransferase</fullName>
        <ecNumber evidence="3 10">2.4.1.25</ecNumber>
    </recommendedName>
    <alternativeName>
        <fullName evidence="8 10">Amylomaltase</fullName>
    </alternativeName>
    <alternativeName>
        <fullName evidence="9 10">Disproportionating enzyme</fullName>
    </alternativeName>
</protein>
<dbReference type="OrthoDB" id="9761577at2"/>
<dbReference type="STRING" id="1156395.DBT_0462"/>
<dbReference type="Pfam" id="PF02446">
    <property type="entry name" value="Glyco_hydro_77"/>
    <property type="match status" value="1"/>
</dbReference>
<dbReference type="InterPro" id="IPR017853">
    <property type="entry name" value="GH"/>
</dbReference>
<reference evidence="11 12" key="1">
    <citation type="submission" date="2016-06" db="EMBL/GenBank/DDBJ databases">
        <title>Respiratory ammonification of nitrate coupled to the oxidation of elemental sulfur in deep-sea autotrophic thermophilic bacteria.</title>
        <authorList>
            <person name="Slobodkina G.B."/>
            <person name="Mardanov A.V."/>
            <person name="Ravin N.V."/>
            <person name="Frolova A.A."/>
            <person name="Viryasiv M.B."/>
            <person name="Chernyh N.A."/>
            <person name="Bonch-Osmolovskaya E.A."/>
            <person name="Slobodkin A.I."/>
        </authorList>
    </citation>
    <scope>NUCLEOTIDE SEQUENCE [LARGE SCALE GENOMIC DNA]</scope>
    <source>
        <strain evidence="11 12">S69</strain>
    </source>
</reference>
<evidence type="ECO:0000313" key="11">
    <source>
        <dbReference type="EMBL" id="OCC16000.1"/>
    </source>
</evidence>
<dbReference type="PATRIC" id="fig|1156395.6.peg.469"/>
<evidence type="ECO:0000256" key="5">
    <source>
        <dbReference type="ARBA" id="ARBA00022676"/>
    </source>
</evidence>
<comment type="caution">
    <text evidence="11">The sequence shown here is derived from an EMBL/GenBank/DDBJ whole genome shotgun (WGS) entry which is preliminary data.</text>
</comment>
<dbReference type="PANTHER" id="PTHR32438:SF5">
    <property type="entry name" value="4-ALPHA-GLUCANOTRANSFERASE DPE1, CHLOROPLASTIC_AMYLOPLASTIC"/>
    <property type="match status" value="1"/>
</dbReference>
<comment type="similarity">
    <text evidence="2 10">Belongs to the disproportionating enzyme family.</text>
</comment>
<evidence type="ECO:0000256" key="6">
    <source>
        <dbReference type="ARBA" id="ARBA00022679"/>
    </source>
</evidence>
<dbReference type="GO" id="GO:0004134">
    <property type="term" value="F:4-alpha-glucanotransferase activity"/>
    <property type="evidence" value="ECO:0007669"/>
    <property type="project" value="UniProtKB-EC"/>
</dbReference>
<dbReference type="NCBIfam" id="NF011079">
    <property type="entry name" value="PRK14508.1-2"/>
    <property type="match status" value="1"/>
</dbReference>
<evidence type="ECO:0000256" key="10">
    <source>
        <dbReference type="RuleBase" id="RU361207"/>
    </source>
</evidence>
<comment type="catalytic activity">
    <reaction evidence="1 10">
        <text>Transfers a segment of a (1-&gt;4)-alpha-D-glucan to a new position in an acceptor, which may be glucose or a (1-&gt;4)-alpha-D-glucan.</text>
        <dbReference type="EC" id="2.4.1.25"/>
    </reaction>
</comment>
<keyword evidence="6 10" id="KW-0808">Transferase</keyword>
<dbReference type="SUPFAM" id="SSF51445">
    <property type="entry name" value="(Trans)glycosidases"/>
    <property type="match status" value="1"/>
</dbReference>
<dbReference type="Proteomes" id="UP000093080">
    <property type="component" value="Unassembled WGS sequence"/>
</dbReference>
<dbReference type="Gene3D" id="3.20.20.80">
    <property type="entry name" value="Glycosidases"/>
    <property type="match status" value="1"/>
</dbReference>
<organism evidence="11 12">
    <name type="scientific">Dissulfuribacter thermophilus</name>
    <dbReference type="NCBI Taxonomy" id="1156395"/>
    <lineage>
        <taxon>Bacteria</taxon>
        <taxon>Pseudomonadati</taxon>
        <taxon>Thermodesulfobacteriota</taxon>
        <taxon>Dissulfuribacteria</taxon>
        <taxon>Dissulfuribacterales</taxon>
        <taxon>Dissulfuribacteraceae</taxon>
        <taxon>Dissulfuribacter</taxon>
    </lineage>
</organism>